<feature type="compositionally biased region" description="Acidic residues" evidence="1">
    <location>
        <begin position="1"/>
        <end position="19"/>
    </location>
</feature>
<name>A0A917KSE2_9ACTN</name>
<evidence type="ECO:0000256" key="1">
    <source>
        <dbReference type="SAM" id="MobiDB-lite"/>
    </source>
</evidence>
<reference evidence="2" key="1">
    <citation type="journal article" date="2014" name="Int. J. Syst. Evol. Microbiol.">
        <title>Complete genome sequence of Corynebacterium casei LMG S-19264T (=DSM 44701T), isolated from a smear-ripened cheese.</title>
        <authorList>
            <consortium name="US DOE Joint Genome Institute (JGI-PGF)"/>
            <person name="Walter F."/>
            <person name="Albersmeier A."/>
            <person name="Kalinowski J."/>
            <person name="Ruckert C."/>
        </authorList>
    </citation>
    <scope>NUCLEOTIDE SEQUENCE</scope>
    <source>
        <strain evidence="2">CGMCC 4.7272</strain>
    </source>
</reference>
<organism evidence="2 3">
    <name type="scientific">Streptomyces lacrimifluminis</name>
    <dbReference type="NCBI Taxonomy" id="1500077"/>
    <lineage>
        <taxon>Bacteria</taxon>
        <taxon>Bacillati</taxon>
        <taxon>Actinomycetota</taxon>
        <taxon>Actinomycetes</taxon>
        <taxon>Kitasatosporales</taxon>
        <taxon>Streptomycetaceae</taxon>
        <taxon>Streptomyces</taxon>
    </lineage>
</organism>
<feature type="region of interest" description="Disordered" evidence="1">
    <location>
        <begin position="72"/>
        <end position="91"/>
    </location>
</feature>
<comment type="caution">
    <text evidence="2">The sequence shown here is derived from an EMBL/GenBank/DDBJ whole genome shotgun (WGS) entry which is preliminary data.</text>
</comment>
<protein>
    <submittedName>
        <fullName evidence="2">Uncharacterized protein</fullName>
    </submittedName>
</protein>
<gene>
    <name evidence="2" type="ORF">GCM10012282_24680</name>
</gene>
<dbReference type="Proteomes" id="UP000625682">
    <property type="component" value="Unassembled WGS sequence"/>
</dbReference>
<reference evidence="2" key="2">
    <citation type="submission" date="2020-09" db="EMBL/GenBank/DDBJ databases">
        <authorList>
            <person name="Sun Q."/>
            <person name="Zhou Y."/>
        </authorList>
    </citation>
    <scope>NUCLEOTIDE SEQUENCE</scope>
    <source>
        <strain evidence="2">CGMCC 4.7272</strain>
    </source>
</reference>
<sequence length="91" mass="9921">MEADEADEADEVVEEDEAEREVKGDPSQGWPRHAHVGAEKVEGQPVATEMDLMNFWMRAAPIAMTVIGVTPPGRHSSALGLRRLSQKALSP</sequence>
<accession>A0A917KSE2</accession>
<keyword evidence="3" id="KW-1185">Reference proteome</keyword>
<dbReference type="EMBL" id="BMMU01000006">
    <property type="protein sequence ID" value="GGJ27207.1"/>
    <property type="molecule type" value="Genomic_DNA"/>
</dbReference>
<feature type="region of interest" description="Disordered" evidence="1">
    <location>
        <begin position="1"/>
        <end position="40"/>
    </location>
</feature>
<dbReference type="AlphaFoldDB" id="A0A917KSE2"/>
<evidence type="ECO:0000313" key="3">
    <source>
        <dbReference type="Proteomes" id="UP000625682"/>
    </source>
</evidence>
<evidence type="ECO:0000313" key="2">
    <source>
        <dbReference type="EMBL" id="GGJ27207.1"/>
    </source>
</evidence>
<proteinExistence type="predicted"/>